<proteinExistence type="predicted"/>
<sequence>MKCPGAPSEKIRNRLMIDNMGNVLQRVSIISLDSCCSLPPAASEQRGRRLSSFPYYIRICRVDRTSWSRFAVSLCLETMLQLARTPLPAGEITQEEKLTFLQDGGERFELQDLLRASAEVLGSGNFGSSYKAVLIEGPSVAVKRFKEMNRVGREDFQEHMRRLGRLSHPNVLPLVAYYYRKEEKLIITNYILNGSLAHMLHGNRGSNLPPLGWPTRLKIIKGVARGLAYLYEELPMLILPHGHLKSSNVLIDDNYEALLTDYALVPLVNNSHASQVMVAYKAPEVTETGKPSKKSDVWSLGILILEVLTGQFPAIYLQKGKGGGDLAGWVNSVVKEEAFDSEMKSAENGEKGQMSKLLHIGLRCCEPNADNRWDIKEALDRIEELKGTGAEEEEEDSSLLSEVALGSSS</sequence>
<dbReference type="GO" id="GO:0005524">
    <property type="term" value="F:ATP binding"/>
    <property type="evidence" value="ECO:0007669"/>
    <property type="project" value="UniProtKB-KW"/>
</dbReference>
<dbReference type="Gene3D" id="3.30.200.20">
    <property type="entry name" value="Phosphorylase Kinase, domain 1"/>
    <property type="match status" value="1"/>
</dbReference>
<dbReference type="AlphaFoldDB" id="A0A5P1F1F8"/>
<dbReference type="FunFam" id="3.30.200.20:FF:000307">
    <property type="entry name" value="pollen receptor-like kinase 1"/>
    <property type="match status" value="1"/>
</dbReference>
<dbReference type="SUPFAM" id="SSF56112">
    <property type="entry name" value="Protein kinase-like (PK-like)"/>
    <property type="match status" value="1"/>
</dbReference>
<organism evidence="5 6">
    <name type="scientific">Asparagus officinalis</name>
    <name type="common">Garden asparagus</name>
    <dbReference type="NCBI Taxonomy" id="4686"/>
    <lineage>
        <taxon>Eukaryota</taxon>
        <taxon>Viridiplantae</taxon>
        <taxon>Streptophyta</taxon>
        <taxon>Embryophyta</taxon>
        <taxon>Tracheophyta</taxon>
        <taxon>Spermatophyta</taxon>
        <taxon>Magnoliopsida</taxon>
        <taxon>Liliopsida</taxon>
        <taxon>Asparagales</taxon>
        <taxon>Asparagaceae</taxon>
        <taxon>Asparagoideae</taxon>
        <taxon>Asparagus</taxon>
    </lineage>
</organism>
<dbReference type="Gramene" id="ONK70619">
    <property type="protein sequence ID" value="ONK70619"/>
    <property type="gene ID" value="A4U43_C05F35630"/>
</dbReference>
<protein>
    <recommendedName>
        <fullName evidence="4">Protein kinase domain-containing protein</fullName>
    </recommendedName>
</protein>
<evidence type="ECO:0000256" key="1">
    <source>
        <dbReference type="ARBA" id="ARBA00022741"/>
    </source>
</evidence>
<evidence type="ECO:0000256" key="2">
    <source>
        <dbReference type="ARBA" id="ARBA00022840"/>
    </source>
</evidence>
<evidence type="ECO:0000313" key="6">
    <source>
        <dbReference type="Proteomes" id="UP000243459"/>
    </source>
</evidence>
<dbReference type="EMBL" id="CM007385">
    <property type="protein sequence ID" value="ONK70619.1"/>
    <property type="molecule type" value="Genomic_DNA"/>
</dbReference>
<dbReference type="GO" id="GO:0004672">
    <property type="term" value="F:protein kinase activity"/>
    <property type="evidence" value="ECO:0007669"/>
    <property type="project" value="InterPro"/>
</dbReference>
<dbReference type="PANTHER" id="PTHR48007">
    <property type="entry name" value="LEUCINE-RICH REPEAT RECEPTOR-LIKE PROTEIN KINASE PXC1"/>
    <property type="match status" value="1"/>
</dbReference>
<keyword evidence="2" id="KW-0067">ATP-binding</keyword>
<keyword evidence="6" id="KW-1185">Reference proteome</keyword>
<dbReference type="InterPro" id="IPR001245">
    <property type="entry name" value="Ser-Thr/Tyr_kinase_cat_dom"/>
</dbReference>
<name>A0A5P1F1F8_ASPOF</name>
<dbReference type="InterPro" id="IPR000719">
    <property type="entry name" value="Prot_kinase_dom"/>
</dbReference>
<feature type="region of interest" description="Disordered" evidence="3">
    <location>
        <begin position="386"/>
        <end position="409"/>
    </location>
</feature>
<dbReference type="InterPro" id="IPR011009">
    <property type="entry name" value="Kinase-like_dom_sf"/>
</dbReference>
<dbReference type="Gene3D" id="1.10.510.10">
    <property type="entry name" value="Transferase(Phosphotransferase) domain 1"/>
    <property type="match status" value="1"/>
</dbReference>
<dbReference type="Pfam" id="PF07714">
    <property type="entry name" value="PK_Tyr_Ser-Thr"/>
    <property type="match status" value="1"/>
</dbReference>
<feature type="domain" description="Protein kinase" evidence="4">
    <location>
        <begin position="115"/>
        <end position="385"/>
    </location>
</feature>
<dbReference type="PANTHER" id="PTHR48007:SF64">
    <property type="entry name" value="POLLEN RECEPTOR-LIKE KINASE 1"/>
    <property type="match status" value="1"/>
</dbReference>
<dbReference type="PROSITE" id="PS50011">
    <property type="entry name" value="PROTEIN_KINASE_DOM"/>
    <property type="match status" value="1"/>
</dbReference>
<keyword evidence="1" id="KW-0547">Nucleotide-binding</keyword>
<dbReference type="Proteomes" id="UP000243459">
    <property type="component" value="Chromosome 5"/>
</dbReference>
<evidence type="ECO:0000256" key="3">
    <source>
        <dbReference type="SAM" id="MobiDB-lite"/>
    </source>
</evidence>
<dbReference type="OMA" id="LACCERD"/>
<dbReference type="InterPro" id="IPR046959">
    <property type="entry name" value="PRK1-6/SRF4-like"/>
</dbReference>
<evidence type="ECO:0000313" key="5">
    <source>
        <dbReference type="EMBL" id="ONK70619.1"/>
    </source>
</evidence>
<accession>A0A5P1F1F8</accession>
<evidence type="ECO:0000259" key="4">
    <source>
        <dbReference type="PROSITE" id="PS50011"/>
    </source>
</evidence>
<reference evidence="6" key="1">
    <citation type="journal article" date="2017" name="Nat. Commun.">
        <title>The asparagus genome sheds light on the origin and evolution of a young Y chromosome.</title>
        <authorList>
            <person name="Harkess A."/>
            <person name="Zhou J."/>
            <person name="Xu C."/>
            <person name="Bowers J.E."/>
            <person name="Van der Hulst R."/>
            <person name="Ayyampalayam S."/>
            <person name="Mercati F."/>
            <person name="Riccardi P."/>
            <person name="McKain M.R."/>
            <person name="Kakrana A."/>
            <person name="Tang H."/>
            <person name="Ray J."/>
            <person name="Groenendijk J."/>
            <person name="Arikit S."/>
            <person name="Mathioni S.M."/>
            <person name="Nakano M."/>
            <person name="Shan H."/>
            <person name="Telgmann-Rauber A."/>
            <person name="Kanno A."/>
            <person name="Yue Z."/>
            <person name="Chen H."/>
            <person name="Li W."/>
            <person name="Chen Y."/>
            <person name="Xu X."/>
            <person name="Zhang Y."/>
            <person name="Luo S."/>
            <person name="Chen H."/>
            <person name="Gao J."/>
            <person name="Mao Z."/>
            <person name="Pires J.C."/>
            <person name="Luo M."/>
            <person name="Kudrna D."/>
            <person name="Wing R.A."/>
            <person name="Meyers B.C."/>
            <person name="Yi K."/>
            <person name="Kong H."/>
            <person name="Lavrijsen P."/>
            <person name="Sunseri F."/>
            <person name="Falavigna A."/>
            <person name="Ye Y."/>
            <person name="Leebens-Mack J.H."/>
            <person name="Chen G."/>
        </authorList>
    </citation>
    <scope>NUCLEOTIDE SEQUENCE [LARGE SCALE GENOMIC DNA]</scope>
    <source>
        <strain evidence="6">cv. DH0086</strain>
    </source>
</reference>
<gene>
    <name evidence="5" type="ORF">A4U43_C05F35630</name>
</gene>